<keyword evidence="2" id="KW-1185">Reference proteome</keyword>
<evidence type="ECO:0000313" key="1">
    <source>
        <dbReference type="EMBL" id="SFE76876.1"/>
    </source>
</evidence>
<organism evidence="1 2">
    <name type="scientific">Nannocystis exedens</name>
    <dbReference type="NCBI Taxonomy" id="54"/>
    <lineage>
        <taxon>Bacteria</taxon>
        <taxon>Pseudomonadati</taxon>
        <taxon>Myxococcota</taxon>
        <taxon>Polyangia</taxon>
        <taxon>Nannocystales</taxon>
        <taxon>Nannocystaceae</taxon>
        <taxon>Nannocystis</taxon>
    </lineage>
</organism>
<dbReference type="AlphaFoldDB" id="A0A1I2D8K6"/>
<gene>
    <name evidence="1" type="ORF">SAMN02745121_05457</name>
</gene>
<dbReference type="STRING" id="54.SAMN02745121_05457"/>
<proteinExistence type="predicted"/>
<name>A0A1I2D8K6_9BACT</name>
<reference evidence="2" key="1">
    <citation type="submission" date="2016-10" db="EMBL/GenBank/DDBJ databases">
        <authorList>
            <person name="Varghese N."/>
            <person name="Submissions S."/>
        </authorList>
    </citation>
    <scope>NUCLEOTIDE SEQUENCE [LARGE SCALE GENOMIC DNA]</scope>
    <source>
        <strain evidence="2">ATCC 25963</strain>
    </source>
</reference>
<protein>
    <submittedName>
        <fullName evidence="1">Uncharacterized protein</fullName>
    </submittedName>
</protein>
<evidence type="ECO:0000313" key="2">
    <source>
        <dbReference type="Proteomes" id="UP000199400"/>
    </source>
</evidence>
<dbReference type="EMBL" id="FOMX01000019">
    <property type="protein sequence ID" value="SFE76876.1"/>
    <property type="molecule type" value="Genomic_DNA"/>
</dbReference>
<dbReference type="RefSeq" id="WP_096328761.1">
    <property type="nucleotide sequence ID" value="NZ_FOMX01000019.1"/>
</dbReference>
<accession>A0A1I2D8K6</accession>
<sequence length="72" mass="7502">MYGNVSLLPATVDSLLARIIVGGDIRVGDNLGEDTVLDPCPWPGDGICDAAQGWLGRGTELCVIDLEDCGTV</sequence>
<dbReference type="Proteomes" id="UP000199400">
    <property type="component" value="Unassembled WGS sequence"/>
</dbReference>